<evidence type="ECO:0000313" key="1">
    <source>
        <dbReference type="EMBL" id="XBG65946.1"/>
    </source>
</evidence>
<dbReference type="EMBL" id="CP157197">
    <property type="protein sequence ID" value="XBG65946.1"/>
    <property type="molecule type" value="Genomic_DNA"/>
</dbReference>
<reference evidence="1" key="1">
    <citation type="submission" date="2024-05" db="EMBL/GenBank/DDBJ databases">
        <title>Characterization of a novel Rickettsia species. (Rickettsia oklahomia sp. nov.) from Amblyomma americanum ticks.</title>
        <authorList>
            <person name="Korla P.K."/>
            <person name="Karounos M."/>
            <person name="Wilson J.M."/>
            <person name="Little S.E."/>
            <person name="Qurollo B.A."/>
        </authorList>
    </citation>
    <scope>NUCLEOTIDE SEQUENCE</scope>
    <source>
        <strain evidence="1">Oklahoma-10</strain>
    </source>
</reference>
<accession>A0AAU7BX33</accession>
<dbReference type="RefSeq" id="WP_347938573.1">
    <property type="nucleotide sequence ID" value="NZ_CP157197.1"/>
</dbReference>
<dbReference type="KEGG" id="rof:AAGW17_02950"/>
<gene>
    <name evidence="1" type="ORF">AAGW17_02950</name>
</gene>
<proteinExistence type="predicted"/>
<protein>
    <submittedName>
        <fullName evidence="1">Uncharacterized protein</fullName>
    </submittedName>
</protein>
<sequence length="50" mass="5780">MMFDRIQEAAALTFIQFKILLNKVGIADAINFDIVVKTGKNQLFYWAMKL</sequence>
<name>A0AAU7BX33_9RICK</name>
<organism evidence="1">
    <name type="scientific">Rickettsia oklahomensis</name>
    <dbReference type="NCBI Taxonomy" id="3141789"/>
    <lineage>
        <taxon>Bacteria</taxon>
        <taxon>Pseudomonadati</taxon>
        <taxon>Pseudomonadota</taxon>
        <taxon>Alphaproteobacteria</taxon>
        <taxon>Rickettsiales</taxon>
        <taxon>Rickettsiaceae</taxon>
        <taxon>Rickettsieae</taxon>
        <taxon>Rickettsia</taxon>
        <taxon>belli group</taxon>
    </lineage>
</organism>
<dbReference type="AlphaFoldDB" id="A0AAU7BX33"/>